<sequence>MGNILLSCTCIKLQLMMSSLGSSSASSRRHHSANLADHRATSSSMTMKFGGLIIVAWQIPMLGVEVEGAVDVEGVGVEEAMVVMVDMETTKGATTKAVDTMIIKVDMADMIIKAGMVVVDMATTKADMETTKKMVAIAEAEVVCVEEETIITVVANEGGRVDMEAGAAMKEAGEGMKEAGEGIEEAGEAMKVAGAAMREAGMGMKEAGAAVFWRKGVRWPRKGKNGWPWARELRQAVCLQRVELIFYG</sequence>
<dbReference type="EMBL" id="RWGY01000004">
    <property type="protein sequence ID" value="TVU45212.1"/>
    <property type="molecule type" value="Genomic_DNA"/>
</dbReference>
<keyword evidence="2" id="KW-1185">Reference proteome</keyword>
<evidence type="ECO:0000313" key="1">
    <source>
        <dbReference type="EMBL" id="TVU45212.1"/>
    </source>
</evidence>
<dbReference type="Gramene" id="TVU45212">
    <property type="protein sequence ID" value="TVU45212"/>
    <property type="gene ID" value="EJB05_04688"/>
</dbReference>
<protein>
    <submittedName>
        <fullName evidence="1">Uncharacterized protein</fullName>
    </submittedName>
</protein>
<gene>
    <name evidence="1" type="ORF">EJB05_04688</name>
</gene>
<feature type="non-terminal residue" evidence="1">
    <location>
        <position position="1"/>
    </location>
</feature>
<dbReference type="Proteomes" id="UP000324897">
    <property type="component" value="Chromosome 5"/>
</dbReference>
<evidence type="ECO:0000313" key="2">
    <source>
        <dbReference type="Proteomes" id="UP000324897"/>
    </source>
</evidence>
<name>A0A5J9W932_9POAL</name>
<dbReference type="AlphaFoldDB" id="A0A5J9W932"/>
<reference evidence="1 2" key="1">
    <citation type="journal article" date="2019" name="Sci. Rep.">
        <title>A high-quality genome of Eragrostis curvula grass provides insights into Poaceae evolution and supports new strategies to enhance forage quality.</title>
        <authorList>
            <person name="Carballo J."/>
            <person name="Santos B.A.C.M."/>
            <person name="Zappacosta D."/>
            <person name="Garbus I."/>
            <person name="Selva J.P."/>
            <person name="Gallo C.A."/>
            <person name="Diaz A."/>
            <person name="Albertini E."/>
            <person name="Caccamo M."/>
            <person name="Echenique V."/>
        </authorList>
    </citation>
    <scope>NUCLEOTIDE SEQUENCE [LARGE SCALE GENOMIC DNA]</scope>
    <source>
        <strain evidence="2">cv. Victoria</strain>
        <tissue evidence="1">Leaf</tissue>
    </source>
</reference>
<organism evidence="1 2">
    <name type="scientific">Eragrostis curvula</name>
    <name type="common">weeping love grass</name>
    <dbReference type="NCBI Taxonomy" id="38414"/>
    <lineage>
        <taxon>Eukaryota</taxon>
        <taxon>Viridiplantae</taxon>
        <taxon>Streptophyta</taxon>
        <taxon>Embryophyta</taxon>
        <taxon>Tracheophyta</taxon>
        <taxon>Spermatophyta</taxon>
        <taxon>Magnoliopsida</taxon>
        <taxon>Liliopsida</taxon>
        <taxon>Poales</taxon>
        <taxon>Poaceae</taxon>
        <taxon>PACMAD clade</taxon>
        <taxon>Chloridoideae</taxon>
        <taxon>Eragrostideae</taxon>
        <taxon>Eragrostidinae</taxon>
        <taxon>Eragrostis</taxon>
    </lineage>
</organism>
<proteinExistence type="predicted"/>
<accession>A0A5J9W932</accession>
<comment type="caution">
    <text evidence="1">The sequence shown here is derived from an EMBL/GenBank/DDBJ whole genome shotgun (WGS) entry which is preliminary data.</text>
</comment>